<sequence>LAKNAKKLADQIVVKMREAYSKAHRNLKKQEKSLSRDLIADLDANLKHRLDNYISQVDKIRTDKQKELLDSTF</sequence>
<dbReference type="InterPro" id="IPR036191">
    <property type="entry name" value="RRF_sf"/>
</dbReference>
<organism evidence="4 5">
    <name type="scientific">Adineta steineri</name>
    <dbReference type="NCBI Taxonomy" id="433720"/>
    <lineage>
        <taxon>Eukaryota</taxon>
        <taxon>Metazoa</taxon>
        <taxon>Spiralia</taxon>
        <taxon>Gnathifera</taxon>
        <taxon>Rotifera</taxon>
        <taxon>Eurotatoria</taxon>
        <taxon>Bdelloidea</taxon>
        <taxon>Adinetida</taxon>
        <taxon>Adinetidae</taxon>
        <taxon>Adineta</taxon>
    </lineage>
</organism>
<dbReference type="SUPFAM" id="SSF55194">
    <property type="entry name" value="Ribosome recycling factor, RRF"/>
    <property type="match status" value="1"/>
</dbReference>
<dbReference type="Proteomes" id="UP000663868">
    <property type="component" value="Unassembled WGS sequence"/>
</dbReference>
<protein>
    <recommendedName>
        <fullName evidence="1">Ribosome-recycling factor, mitochondrial</fullName>
    </recommendedName>
    <alternativeName>
        <fullName evidence="2">Ribosome-releasing factor, mitochondrial</fullName>
    </alternativeName>
</protein>
<dbReference type="AlphaFoldDB" id="A0A819XJ82"/>
<proteinExistence type="predicted"/>
<comment type="caution">
    <text evidence="4">The sequence shown here is derived from an EMBL/GenBank/DDBJ whole genome shotgun (WGS) entry which is preliminary data.</text>
</comment>
<evidence type="ECO:0000259" key="3">
    <source>
        <dbReference type="Pfam" id="PF01765"/>
    </source>
</evidence>
<dbReference type="Pfam" id="PF01765">
    <property type="entry name" value="RRF"/>
    <property type="match status" value="1"/>
</dbReference>
<dbReference type="Gene3D" id="1.10.132.20">
    <property type="entry name" value="Ribosome-recycling factor"/>
    <property type="match status" value="1"/>
</dbReference>
<feature type="non-terminal residue" evidence="4">
    <location>
        <position position="1"/>
    </location>
</feature>
<gene>
    <name evidence="4" type="ORF">KXQ929_LOCUS36783</name>
</gene>
<evidence type="ECO:0000313" key="5">
    <source>
        <dbReference type="Proteomes" id="UP000663868"/>
    </source>
</evidence>
<dbReference type="InterPro" id="IPR023584">
    <property type="entry name" value="Ribosome_recyc_fac_dom"/>
</dbReference>
<feature type="domain" description="Ribosome recycling factor" evidence="3">
    <location>
        <begin position="1"/>
        <end position="69"/>
    </location>
</feature>
<evidence type="ECO:0000256" key="1">
    <source>
        <dbReference type="ARBA" id="ARBA00020581"/>
    </source>
</evidence>
<reference evidence="4" key="1">
    <citation type="submission" date="2021-02" db="EMBL/GenBank/DDBJ databases">
        <authorList>
            <person name="Nowell W R."/>
        </authorList>
    </citation>
    <scope>NUCLEOTIDE SEQUENCE</scope>
</reference>
<evidence type="ECO:0000313" key="4">
    <source>
        <dbReference type="EMBL" id="CAF4142488.1"/>
    </source>
</evidence>
<evidence type="ECO:0000256" key="2">
    <source>
        <dbReference type="ARBA" id="ARBA00033107"/>
    </source>
</evidence>
<accession>A0A819XJ82</accession>
<dbReference type="EMBL" id="CAJOBB010005846">
    <property type="protein sequence ID" value="CAF4142488.1"/>
    <property type="molecule type" value="Genomic_DNA"/>
</dbReference>
<name>A0A819XJ82_9BILA</name>